<reference evidence="1 2" key="1">
    <citation type="submission" date="2018-05" db="EMBL/GenBank/DDBJ databases">
        <title>Genome sequencing, assembly and analysis of the novel insecticidal bacterium, Chromobacterium phragmitis.</title>
        <authorList>
            <person name="Sparks M.E."/>
            <person name="Blackburn M.B."/>
            <person name="Gundersen-Rindal D.E."/>
        </authorList>
    </citation>
    <scope>NUCLEOTIDE SEQUENCE [LARGE SCALE GENOMIC DNA]</scope>
    <source>
        <strain evidence="1">IIBBL 274-1</strain>
    </source>
</reference>
<dbReference type="SUPFAM" id="SSF53448">
    <property type="entry name" value="Nucleotide-diphospho-sugar transferases"/>
    <property type="match status" value="1"/>
</dbReference>
<name>A0A344UI73_9NEIS</name>
<evidence type="ECO:0000313" key="2">
    <source>
        <dbReference type="Proteomes" id="UP000252038"/>
    </source>
</evidence>
<dbReference type="Proteomes" id="UP000252038">
    <property type="component" value="Chromosome"/>
</dbReference>
<evidence type="ECO:0000313" key="1">
    <source>
        <dbReference type="EMBL" id="AXE34971.1"/>
    </source>
</evidence>
<dbReference type="AlphaFoldDB" id="A0A344UI73"/>
<accession>A0A344UI73</accession>
<sequence>MYALTYANKLIRNGQIQNALSVCRKIRAALPITLQKQVDWNIRYYGDRAHAAPAHPADTEAIDITLTTIKARLPAVAKVIESLHRQTMPPRSIQLHVSQDPHLLDDGVQAADLEKHGLNGFAKLQVHFVGNTGPYRKIMPYLDRHFSQPQREDRLFITVDDDTVYPPDFIETLTRHYRQHQCVIAFRGRKICFENGRVARYGAWPPGTNTPSLLNIPTGKDGVLYATSFFTSSFLNQDQALATAPTADDLWIKWHTYGNGIPSLIVRPEACLSDHHGFPLVNYDQSFRDHSLYRAHNSGSSGNNDAAIQKLEQQLTPISLVAQVENLI</sequence>
<dbReference type="RefSeq" id="WP_114073366.1">
    <property type="nucleotide sequence ID" value="NZ_CP029554.1"/>
</dbReference>
<dbReference type="InterPro" id="IPR029044">
    <property type="entry name" value="Nucleotide-diphossugar_trans"/>
</dbReference>
<dbReference type="EMBL" id="CP029554">
    <property type="protein sequence ID" value="AXE34971.1"/>
    <property type="molecule type" value="Genomic_DNA"/>
</dbReference>
<protein>
    <recommendedName>
        <fullName evidence="3">Glycosyltransferase</fullName>
    </recommendedName>
</protein>
<organism evidence="1 2">
    <name type="scientific">Chromobacterium phragmitis</name>
    <dbReference type="NCBI Taxonomy" id="2202141"/>
    <lineage>
        <taxon>Bacteria</taxon>
        <taxon>Pseudomonadati</taxon>
        <taxon>Pseudomonadota</taxon>
        <taxon>Betaproteobacteria</taxon>
        <taxon>Neisseriales</taxon>
        <taxon>Chromobacteriaceae</taxon>
        <taxon>Chromobacterium</taxon>
    </lineage>
</organism>
<dbReference type="KEGG" id="chrb:DK843_12075"/>
<evidence type="ECO:0008006" key="3">
    <source>
        <dbReference type="Google" id="ProtNLM"/>
    </source>
</evidence>
<proteinExistence type="predicted"/>
<gene>
    <name evidence="1" type="ORF">DK843_12075</name>
</gene>